<feature type="compositionally biased region" description="Polar residues" evidence="1">
    <location>
        <begin position="1"/>
        <end position="10"/>
    </location>
</feature>
<feature type="region of interest" description="Disordered" evidence="1">
    <location>
        <begin position="1"/>
        <end position="31"/>
    </location>
</feature>
<sequence>MDVNSPTNAASIAAPNFPADGEPPSSGSFSADLTATHQATTTQSLDSGTSDDWARIRGGYIPPETLMDGWRTHVLVETVDDTGFGKHLKEYQDALAKERKDPTLVTTALAAHIDELGVDSLSHALMLLLNLDGGPDGVTFNRNTLETLADSRWIECFMDDETDYIRTLIRGLR</sequence>
<dbReference type="AlphaFoldDB" id="A0A5E5BGC6"/>
<evidence type="ECO:0000313" key="2">
    <source>
        <dbReference type="EMBL" id="VVE84162.1"/>
    </source>
</evidence>
<evidence type="ECO:0000256" key="1">
    <source>
        <dbReference type="SAM" id="MobiDB-lite"/>
    </source>
</evidence>
<evidence type="ECO:0000313" key="3">
    <source>
        <dbReference type="Proteomes" id="UP000335538"/>
    </source>
</evidence>
<dbReference type="RefSeq" id="WP_150810893.1">
    <property type="nucleotide sequence ID" value="NZ_CABPSR010000016.1"/>
</dbReference>
<accession>A0A5E5BGC6</accession>
<dbReference type="EMBL" id="CABPSR010000016">
    <property type="protein sequence ID" value="VVE84162.1"/>
    <property type="molecule type" value="Genomic_DNA"/>
</dbReference>
<proteinExistence type="predicted"/>
<organism evidence="2 3">
    <name type="scientific">Pandoraea sputorum</name>
    <dbReference type="NCBI Taxonomy" id="93222"/>
    <lineage>
        <taxon>Bacteria</taxon>
        <taxon>Pseudomonadati</taxon>
        <taxon>Pseudomonadota</taxon>
        <taxon>Betaproteobacteria</taxon>
        <taxon>Burkholderiales</taxon>
        <taxon>Burkholderiaceae</taxon>
        <taxon>Pandoraea</taxon>
    </lineage>
</organism>
<protein>
    <submittedName>
        <fullName evidence="2">Uncharacterized protein</fullName>
    </submittedName>
</protein>
<name>A0A5E5BGC6_9BURK</name>
<gene>
    <name evidence="2" type="ORF">PSP31121_04629</name>
</gene>
<dbReference type="Proteomes" id="UP000335538">
    <property type="component" value="Unassembled WGS sequence"/>
</dbReference>
<reference evidence="2 3" key="1">
    <citation type="submission" date="2019-08" db="EMBL/GenBank/DDBJ databases">
        <authorList>
            <person name="Peeters C."/>
        </authorList>
    </citation>
    <scope>NUCLEOTIDE SEQUENCE [LARGE SCALE GENOMIC DNA]</scope>
    <source>
        <strain evidence="2 3">LMG 31121</strain>
    </source>
</reference>